<proteinExistence type="predicted"/>
<dbReference type="Gene3D" id="1.20.120.1630">
    <property type="match status" value="1"/>
</dbReference>
<evidence type="ECO:0008006" key="8">
    <source>
        <dbReference type="Google" id="ProtNLM"/>
    </source>
</evidence>
<evidence type="ECO:0000313" key="6">
    <source>
        <dbReference type="EMBL" id="BBP90214.1"/>
    </source>
</evidence>
<keyword evidence="4 5" id="KW-0472">Membrane</keyword>
<dbReference type="GO" id="GO:0016020">
    <property type="term" value="C:membrane"/>
    <property type="evidence" value="ECO:0007669"/>
    <property type="project" value="UniProtKB-SubCell"/>
</dbReference>
<protein>
    <recommendedName>
        <fullName evidence="8">Steroid 5-alpha reductase C-terminal domain-containing protein</fullName>
    </recommendedName>
</protein>
<organism evidence="6 7">
    <name type="scientific">Bacillus safensis</name>
    <dbReference type="NCBI Taxonomy" id="561879"/>
    <lineage>
        <taxon>Bacteria</taxon>
        <taxon>Bacillati</taxon>
        <taxon>Bacillota</taxon>
        <taxon>Bacilli</taxon>
        <taxon>Bacillales</taxon>
        <taxon>Bacillaceae</taxon>
        <taxon>Bacillus</taxon>
    </lineage>
</organism>
<sequence>MVKKGPYRWLKHPNYVVVAIELMLIPLLFNAYFTAILFTCLNAWMMAVRIQTEEKALNQYLLN</sequence>
<dbReference type="GO" id="GO:0004671">
    <property type="term" value="F:protein C-terminal S-isoprenylcysteine carboxyl O-methyltransferase activity"/>
    <property type="evidence" value="ECO:0007669"/>
    <property type="project" value="InterPro"/>
</dbReference>
<evidence type="ECO:0000256" key="1">
    <source>
        <dbReference type="ARBA" id="ARBA00004141"/>
    </source>
</evidence>
<evidence type="ECO:0000313" key="7">
    <source>
        <dbReference type="Proteomes" id="UP000464658"/>
    </source>
</evidence>
<evidence type="ECO:0000256" key="4">
    <source>
        <dbReference type="ARBA" id="ARBA00023136"/>
    </source>
</evidence>
<gene>
    <name evidence="6" type="ORF">BsIDN1_38320</name>
</gene>
<dbReference type="Proteomes" id="UP000464658">
    <property type="component" value="Chromosome"/>
</dbReference>
<dbReference type="AlphaFoldDB" id="A0A5S9MDM6"/>
<keyword evidence="2 5" id="KW-0812">Transmembrane</keyword>
<feature type="transmembrane region" description="Helical" evidence="5">
    <location>
        <begin position="15"/>
        <end position="41"/>
    </location>
</feature>
<dbReference type="EMBL" id="AP021906">
    <property type="protein sequence ID" value="BBP90214.1"/>
    <property type="molecule type" value="Genomic_DNA"/>
</dbReference>
<evidence type="ECO:0000256" key="2">
    <source>
        <dbReference type="ARBA" id="ARBA00022692"/>
    </source>
</evidence>
<name>A0A5S9MDM6_BACIA</name>
<keyword evidence="3 5" id="KW-1133">Transmembrane helix</keyword>
<dbReference type="InterPro" id="IPR007269">
    <property type="entry name" value="ICMT_MeTrfase"/>
</dbReference>
<comment type="subcellular location">
    <subcellularLocation>
        <location evidence="1">Membrane</location>
        <topology evidence="1">Multi-pass membrane protein</topology>
    </subcellularLocation>
</comment>
<evidence type="ECO:0000256" key="5">
    <source>
        <dbReference type="SAM" id="Phobius"/>
    </source>
</evidence>
<evidence type="ECO:0000256" key="3">
    <source>
        <dbReference type="ARBA" id="ARBA00022989"/>
    </source>
</evidence>
<dbReference type="Pfam" id="PF04140">
    <property type="entry name" value="ICMT"/>
    <property type="match status" value="1"/>
</dbReference>
<reference evidence="6 7" key="1">
    <citation type="submission" date="2019-12" db="EMBL/GenBank/DDBJ databases">
        <title>Full genome sequence of a Bacillus safensis strain isolated from commercially available natto in Indonesia.</title>
        <authorList>
            <person name="Yoshida M."/>
            <person name="Uomi M."/>
            <person name="Waturangi D."/>
            <person name="Ekaputri J.J."/>
            <person name="Setiamarga D.H.E."/>
        </authorList>
    </citation>
    <scope>NUCLEOTIDE SEQUENCE [LARGE SCALE GENOMIC DNA]</scope>
    <source>
        <strain evidence="6 7">IDN1</strain>
    </source>
</reference>
<accession>A0A5S9MDM6</accession>